<protein>
    <submittedName>
        <fullName evidence="1">Uncharacterized protein</fullName>
    </submittedName>
</protein>
<dbReference type="AlphaFoldDB" id="A0A8J1URR7"/>
<dbReference type="Proteomes" id="UP000749559">
    <property type="component" value="Unassembled WGS sequence"/>
</dbReference>
<name>A0A8J1URR7_OWEFU</name>
<accession>A0A8J1URR7</accession>
<proteinExistence type="predicted"/>
<evidence type="ECO:0000313" key="1">
    <source>
        <dbReference type="EMBL" id="CAH1780065.1"/>
    </source>
</evidence>
<evidence type="ECO:0000313" key="2">
    <source>
        <dbReference type="Proteomes" id="UP000749559"/>
    </source>
</evidence>
<dbReference type="Gene3D" id="2.20.20.160">
    <property type="match status" value="1"/>
</dbReference>
<gene>
    <name evidence="1" type="ORF">OFUS_LOCUS6809</name>
</gene>
<comment type="caution">
    <text evidence="1">The sequence shown here is derived from an EMBL/GenBank/DDBJ whole genome shotgun (WGS) entry which is preliminary data.</text>
</comment>
<keyword evidence="2" id="KW-1185">Reference proteome</keyword>
<reference evidence="1" key="1">
    <citation type="submission" date="2022-03" db="EMBL/GenBank/DDBJ databases">
        <authorList>
            <person name="Martin C."/>
        </authorList>
    </citation>
    <scope>NUCLEOTIDE SEQUENCE</scope>
</reference>
<sequence length="248" mass="27855">MEATFSCVLTIFVALIASAYSTSEPIPPGVHHYGSDDEPCSSDMSICASVEHWEAFDGELPTTVITKKCGCQGNLKCPVSDRFDPNDGHTVIKGGLYYKTCAPLTSTRRCRRSERALTMSGQKEVVEVRCQCRRGKVPTVYATWKPDEWTYDNPVFPFTNHATCGELRQCDIQTIRRNGKTQPCSKYYPRMNTDGPIPVPVTDFKGEVEMCTCPDSKFCDGRLESEMTAYTMGRDKNGFYDFRYCMGL</sequence>
<dbReference type="EMBL" id="CAIIXF020000003">
    <property type="protein sequence ID" value="CAH1780065.1"/>
    <property type="molecule type" value="Genomic_DNA"/>
</dbReference>
<organism evidence="1 2">
    <name type="scientific">Owenia fusiformis</name>
    <name type="common">Polychaete worm</name>
    <dbReference type="NCBI Taxonomy" id="6347"/>
    <lineage>
        <taxon>Eukaryota</taxon>
        <taxon>Metazoa</taxon>
        <taxon>Spiralia</taxon>
        <taxon>Lophotrochozoa</taxon>
        <taxon>Annelida</taxon>
        <taxon>Polychaeta</taxon>
        <taxon>Sedentaria</taxon>
        <taxon>Canalipalpata</taxon>
        <taxon>Sabellida</taxon>
        <taxon>Oweniida</taxon>
        <taxon>Oweniidae</taxon>
        <taxon>Owenia</taxon>
    </lineage>
</organism>